<evidence type="ECO:0000259" key="5">
    <source>
        <dbReference type="PROSITE" id="PS51669"/>
    </source>
</evidence>
<feature type="domain" description="4Fe-4S Mo/W bis-MGD-type" evidence="5">
    <location>
        <begin position="21"/>
        <end position="78"/>
    </location>
</feature>
<dbReference type="SUPFAM" id="SSF50692">
    <property type="entry name" value="ADC-like"/>
    <property type="match status" value="1"/>
</dbReference>
<dbReference type="Pfam" id="PF01568">
    <property type="entry name" value="Molydop_binding"/>
    <property type="match status" value="1"/>
</dbReference>
<dbReference type="InterPro" id="IPR006963">
    <property type="entry name" value="Mopterin_OxRdtase_4Fe-4S_dom"/>
</dbReference>
<dbReference type="STRING" id="1121420.SAMN02746098_04063"/>
<dbReference type="Proteomes" id="UP000183954">
    <property type="component" value="Unassembled WGS sequence"/>
</dbReference>
<dbReference type="Gene3D" id="2.40.40.20">
    <property type="match status" value="1"/>
</dbReference>
<dbReference type="InterPro" id="IPR009010">
    <property type="entry name" value="Asp_de-COase-like_dom_sf"/>
</dbReference>
<dbReference type="Pfam" id="PF00384">
    <property type="entry name" value="Molybdopterin"/>
    <property type="match status" value="1"/>
</dbReference>
<dbReference type="RefSeq" id="WP_073031705.1">
    <property type="nucleotide sequence ID" value="NZ_FQXJ01000018.1"/>
</dbReference>
<dbReference type="GO" id="GO:0043546">
    <property type="term" value="F:molybdopterin cofactor binding"/>
    <property type="evidence" value="ECO:0007669"/>
    <property type="project" value="InterPro"/>
</dbReference>
<dbReference type="InterPro" id="IPR050612">
    <property type="entry name" value="Prok_Mopterin_Oxidored"/>
</dbReference>
<sequence>MGSFVRTRALTPSSKPIEHDEELRTSICCLCNGGCGIKISLDQEGKIKAVFGDSKNPYNKGKICAKPMEISQTLYGPYRVRYPMKKVNGTFERISWDEALDLIAQKYNQYITENGTGSIVGITSKIGGSYSKLAHSIFSELTGLVNYGTGPICTDSEANVRKKLFGDGSGTSPLSDVVNAKILLIVGNNVAQTKAGQFHWITEAKRTGTRVVVVDTRFTETAQAADLFIQIRPGTDTALGMALLNYVIKNNLYDPTFVAKHTNGFEKLAQDVSALTTERAAEITGVPQNVIEKLAQDLAVLKPGMLFEGRGIVCVNNAGASVWAFEGLMAILGNIGKPGSGIISHINNTGGISNLIKADDVMKPDRKRSSSALYKDMEEGDVKMLLISGNPCVTWPDSARMSKAIEGLDFVVSHTLVMDDSAVLADIILPATHWLEEAGAQASVHRVVQWKNKAVEIRGEEKSGGDFYRLLAERMGLPSSYFPDSPETAWELERKYNKNVAGISRERMLATPGGVHFPCSEVGEESVRLFAKGVFKTSSGKVELTGVSDSPLDYVDTFNAPGNIGVSREKFPYLFSTNKVASHYHTECQYSDWANEMEQPYVEMHPLTALEIGVGEGSQVRVETVAGSIVLAVKITQSVPRGFLSTQPYFGLQSPYGQAPANTLFPVAADPVGGNLVSKNIICNAKAEGGQGL</sequence>
<dbReference type="PANTHER" id="PTHR43742">
    <property type="entry name" value="TRIMETHYLAMINE-N-OXIDE REDUCTASE"/>
    <property type="match status" value="1"/>
</dbReference>
<comment type="similarity">
    <text evidence="1">Belongs to the prokaryotic molybdopterin-containing oxidoreductase family.</text>
</comment>
<dbReference type="Gene3D" id="2.20.25.90">
    <property type="entry name" value="ADC-like domains"/>
    <property type="match status" value="1"/>
</dbReference>
<keyword evidence="4" id="KW-0411">Iron-sulfur</keyword>
<accession>A0A1M6B480</accession>
<evidence type="ECO:0000256" key="4">
    <source>
        <dbReference type="ARBA" id="ARBA00023014"/>
    </source>
</evidence>
<dbReference type="SUPFAM" id="SSF53706">
    <property type="entry name" value="Formate dehydrogenase/DMSO reductase, domains 1-3"/>
    <property type="match status" value="1"/>
</dbReference>
<gene>
    <name evidence="6" type="ORF">SAMN02746098_04063</name>
</gene>
<evidence type="ECO:0000256" key="1">
    <source>
        <dbReference type="ARBA" id="ARBA00010312"/>
    </source>
</evidence>
<dbReference type="EMBL" id="FQXJ01000018">
    <property type="protein sequence ID" value="SHI43273.1"/>
    <property type="molecule type" value="Genomic_DNA"/>
</dbReference>
<proteinExistence type="inferred from homology"/>
<reference evidence="7" key="1">
    <citation type="submission" date="2016-11" db="EMBL/GenBank/DDBJ databases">
        <authorList>
            <person name="Varghese N."/>
            <person name="Submissions S."/>
        </authorList>
    </citation>
    <scope>NUCLEOTIDE SEQUENCE [LARGE SCALE GENOMIC DNA]</scope>
    <source>
        <strain evidence="7">DSM 15449</strain>
    </source>
</reference>
<dbReference type="Pfam" id="PF04879">
    <property type="entry name" value="Molybdop_Fe4S4"/>
    <property type="match status" value="1"/>
</dbReference>
<protein>
    <submittedName>
        <fullName evidence="6">Formate dehydrogenase major subunit</fullName>
    </submittedName>
</protein>
<dbReference type="PANTHER" id="PTHR43742:SF2">
    <property type="entry name" value="ASSIMILATORY NITRATE REDUCTASE CATALYTIC SUBUNIT"/>
    <property type="match status" value="1"/>
</dbReference>
<dbReference type="InterPro" id="IPR006657">
    <property type="entry name" value="MoPterin_dinucl-bd_dom"/>
</dbReference>
<dbReference type="GO" id="GO:0016491">
    <property type="term" value="F:oxidoreductase activity"/>
    <property type="evidence" value="ECO:0007669"/>
    <property type="project" value="InterPro"/>
</dbReference>
<keyword evidence="2" id="KW-0479">Metal-binding</keyword>
<dbReference type="GO" id="GO:0046872">
    <property type="term" value="F:metal ion binding"/>
    <property type="evidence" value="ECO:0007669"/>
    <property type="project" value="UniProtKB-KW"/>
</dbReference>
<dbReference type="SMART" id="SM00926">
    <property type="entry name" value="Molybdop_Fe4S4"/>
    <property type="match status" value="1"/>
</dbReference>
<dbReference type="InterPro" id="IPR006656">
    <property type="entry name" value="Mopterin_OxRdtase"/>
</dbReference>
<dbReference type="Gene3D" id="3.40.50.740">
    <property type="match status" value="1"/>
</dbReference>
<keyword evidence="3" id="KW-0408">Iron</keyword>
<keyword evidence="7" id="KW-1185">Reference proteome</keyword>
<organism evidence="6 7">
    <name type="scientific">Desulfosporosinus lacus DSM 15449</name>
    <dbReference type="NCBI Taxonomy" id="1121420"/>
    <lineage>
        <taxon>Bacteria</taxon>
        <taxon>Bacillati</taxon>
        <taxon>Bacillota</taxon>
        <taxon>Clostridia</taxon>
        <taxon>Eubacteriales</taxon>
        <taxon>Desulfitobacteriaceae</taxon>
        <taxon>Desulfosporosinus</taxon>
    </lineage>
</organism>
<dbReference type="AlphaFoldDB" id="A0A1M6B480"/>
<evidence type="ECO:0000313" key="7">
    <source>
        <dbReference type="Proteomes" id="UP000183954"/>
    </source>
</evidence>
<dbReference type="GO" id="GO:0051536">
    <property type="term" value="F:iron-sulfur cluster binding"/>
    <property type="evidence" value="ECO:0007669"/>
    <property type="project" value="UniProtKB-KW"/>
</dbReference>
<dbReference type="PROSITE" id="PS51669">
    <property type="entry name" value="4FE4S_MOW_BIS_MGD"/>
    <property type="match status" value="1"/>
</dbReference>
<dbReference type="OrthoDB" id="219031at2"/>
<evidence type="ECO:0000256" key="3">
    <source>
        <dbReference type="ARBA" id="ARBA00023004"/>
    </source>
</evidence>
<evidence type="ECO:0000256" key="2">
    <source>
        <dbReference type="ARBA" id="ARBA00022723"/>
    </source>
</evidence>
<dbReference type="Gene3D" id="3.30.2070.10">
    <property type="entry name" value="Formate dehydrogenase/DMSO reductase"/>
    <property type="match status" value="1"/>
</dbReference>
<dbReference type="Gene3D" id="3.40.228.10">
    <property type="entry name" value="Dimethylsulfoxide Reductase, domain 2"/>
    <property type="match status" value="1"/>
</dbReference>
<name>A0A1M6B480_9FIRM</name>
<evidence type="ECO:0000313" key="6">
    <source>
        <dbReference type="EMBL" id="SHI43273.1"/>
    </source>
</evidence>